<gene>
    <name evidence="2" type="ORF">BN2614_LOCUS1</name>
</gene>
<evidence type="ECO:0000313" key="3">
    <source>
        <dbReference type="Proteomes" id="UP000269945"/>
    </source>
</evidence>
<feature type="region of interest" description="Disordered" evidence="1">
    <location>
        <begin position="1"/>
        <end position="78"/>
    </location>
</feature>
<feature type="compositionally biased region" description="Polar residues" evidence="1">
    <location>
        <begin position="7"/>
        <end position="28"/>
    </location>
</feature>
<proteinExistence type="predicted"/>
<dbReference type="AlphaFoldDB" id="A0A9X9Q6X9"/>
<dbReference type="EMBL" id="CYRY02043069">
    <property type="protein sequence ID" value="VCX37198.1"/>
    <property type="molecule type" value="Genomic_DNA"/>
</dbReference>
<dbReference type="Proteomes" id="UP000269945">
    <property type="component" value="Unassembled WGS sequence"/>
</dbReference>
<feature type="compositionally biased region" description="Basic and acidic residues" evidence="1">
    <location>
        <begin position="29"/>
        <end position="49"/>
    </location>
</feature>
<reference evidence="2 3" key="1">
    <citation type="submission" date="2018-10" db="EMBL/GenBank/DDBJ databases">
        <authorList>
            <person name="Ekblom R."/>
            <person name="Jareborg N."/>
        </authorList>
    </citation>
    <scope>NUCLEOTIDE SEQUENCE [LARGE SCALE GENOMIC DNA]</scope>
    <source>
        <tissue evidence="2">Muscle</tissue>
    </source>
</reference>
<feature type="non-terminal residue" evidence="2">
    <location>
        <position position="1"/>
    </location>
</feature>
<evidence type="ECO:0000256" key="1">
    <source>
        <dbReference type="SAM" id="MobiDB-lite"/>
    </source>
</evidence>
<organism evidence="2 3">
    <name type="scientific">Gulo gulo</name>
    <name type="common">Wolverine</name>
    <name type="synonym">Gluton</name>
    <dbReference type="NCBI Taxonomy" id="48420"/>
    <lineage>
        <taxon>Eukaryota</taxon>
        <taxon>Metazoa</taxon>
        <taxon>Chordata</taxon>
        <taxon>Craniata</taxon>
        <taxon>Vertebrata</taxon>
        <taxon>Euteleostomi</taxon>
        <taxon>Mammalia</taxon>
        <taxon>Eutheria</taxon>
        <taxon>Laurasiatheria</taxon>
        <taxon>Carnivora</taxon>
        <taxon>Caniformia</taxon>
        <taxon>Musteloidea</taxon>
        <taxon>Mustelidae</taxon>
        <taxon>Guloninae</taxon>
        <taxon>Gulo</taxon>
    </lineage>
</organism>
<evidence type="ECO:0000313" key="2">
    <source>
        <dbReference type="EMBL" id="VCX37198.1"/>
    </source>
</evidence>
<keyword evidence="3" id="KW-1185">Reference proteome</keyword>
<name>A0A9X9Q6X9_GULGU</name>
<sequence length="104" mass="11726">GGGTAQLPASLSSLTVCLPNKPNSNSPLESDRCREKRREERDRDGDTHTHTHTHASTLRYRGRKTRQKGGGERGRKRMLSAHSYVRFLCKGGRLQEQHQQAFGQ</sequence>
<comment type="caution">
    <text evidence="2">The sequence shown here is derived from an EMBL/GenBank/DDBJ whole genome shotgun (WGS) entry which is preliminary data.</text>
</comment>
<protein>
    <submittedName>
        <fullName evidence="2">Uncharacterized protein</fullName>
    </submittedName>
</protein>
<accession>A0A9X9Q6X9</accession>